<dbReference type="Gene3D" id="2.40.50.40">
    <property type="match status" value="1"/>
</dbReference>
<dbReference type="SUPFAM" id="SSF54160">
    <property type="entry name" value="Chromo domain-like"/>
    <property type="match status" value="1"/>
</dbReference>
<dbReference type="InterPro" id="IPR040684">
    <property type="entry name" value="HMUDK_hel"/>
</dbReference>
<feature type="region of interest" description="Disordered" evidence="3">
    <location>
        <begin position="358"/>
        <end position="379"/>
    </location>
</feature>
<dbReference type="OrthoDB" id="433924at2759"/>
<evidence type="ECO:0000313" key="6">
    <source>
        <dbReference type="Proteomes" id="UP000077266"/>
    </source>
</evidence>
<dbReference type="CDD" id="cd00024">
    <property type="entry name" value="CD_CSD"/>
    <property type="match status" value="1"/>
</dbReference>
<dbReference type="GO" id="GO:0006338">
    <property type="term" value="P:chromatin remodeling"/>
    <property type="evidence" value="ECO:0007669"/>
    <property type="project" value="UniProtKB-ARBA"/>
</dbReference>
<keyword evidence="2" id="KW-0539">Nucleus</keyword>
<comment type="subcellular location">
    <subcellularLocation>
        <location evidence="1">Nucleus</location>
    </subcellularLocation>
</comment>
<dbReference type="InterPro" id="IPR016197">
    <property type="entry name" value="Chromo-like_dom_sf"/>
</dbReference>
<dbReference type="AlphaFoldDB" id="A0A165HW32"/>
<dbReference type="InterPro" id="IPR023780">
    <property type="entry name" value="Chromo_domain"/>
</dbReference>
<feature type="compositionally biased region" description="Basic residues" evidence="3">
    <location>
        <begin position="463"/>
        <end position="472"/>
    </location>
</feature>
<proteinExistence type="predicted"/>
<keyword evidence="6" id="KW-1185">Reference proteome</keyword>
<name>A0A165HW32_EXIGL</name>
<feature type="compositionally biased region" description="Polar residues" evidence="3">
    <location>
        <begin position="48"/>
        <end position="62"/>
    </location>
</feature>
<sequence length="486" mass="54282">MDVQGQLDGPSGPLLIEGASKLLIEGTSKLLIEGASTSNDSSQRESASDDTPPTSVASSTRPETVKLTVDGKEHTLKPRGAFDDFWRFTHARHAAFVARASGAAPPWSPDPVLATRGYCNVYRVLDRCSQYLITHVIEPGSQEPDELVFRVLLFNAFHKIETWELLCEHFAPMPSFEDNWNEAKYNGVLSAAKSAGVKLYTGAFQKPSPRVLPLAHASHMALIAAMMNGTPNITKVLQDCTSLAECFVYLQSYPGMGPFNTFQLIHDLSYTSVFNFHPGDLVIAGPGSMAGLELCFGKSVNRKTHEAAMRWMAETQAEHFARLELDFAGLGPDKLPMEALDIEHTLCEFSKYTRERPRGKGSWVPREGPPPTENLPKAWAHPDRKIPRIAPMPKAAEKQFIVDKIYEIDKIVERREKVNRGRKAVEYLVHWKGYGVKDRTWQPAKELLEDAPLAVKEFEDAHKKKTPVKKTATKTTTSRSRSRTRR</sequence>
<dbReference type="InterPro" id="IPR051219">
    <property type="entry name" value="Heterochromatin_chromo-domain"/>
</dbReference>
<evidence type="ECO:0000259" key="4">
    <source>
        <dbReference type="PROSITE" id="PS50013"/>
    </source>
</evidence>
<gene>
    <name evidence="5" type="ORF">EXIGLDRAFT_614203</name>
</gene>
<dbReference type="Proteomes" id="UP000077266">
    <property type="component" value="Unassembled WGS sequence"/>
</dbReference>
<dbReference type="GO" id="GO:0005634">
    <property type="term" value="C:nucleus"/>
    <property type="evidence" value="ECO:0007669"/>
    <property type="project" value="UniProtKB-SubCell"/>
</dbReference>
<feature type="region of interest" description="Disordered" evidence="3">
    <location>
        <begin position="458"/>
        <end position="486"/>
    </location>
</feature>
<reference evidence="5 6" key="1">
    <citation type="journal article" date="2016" name="Mol. Biol. Evol.">
        <title>Comparative Genomics of Early-Diverging Mushroom-Forming Fungi Provides Insights into the Origins of Lignocellulose Decay Capabilities.</title>
        <authorList>
            <person name="Nagy L.G."/>
            <person name="Riley R."/>
            <person name="Tritt A."/>
            <person name="Adam C."/>
            <person name="Daum C."/>
            <person name="Floudas D."/>
            <person name="Sun H."/>
            <person name="Yadav J.S."/>
            <person name="Pangilinan J."/>
            <person name="Larsson K.H."/>
            <person name="Matsuura K."/>
            <person name="Barry K."/>
            <person name="Labutti K."/>
            <person name="Kuo R."/>
            <person name="Ohm R.A."/>
            <person name="Bhattacharya S.S."/>
            <person name="Shirouzu T."/>
            <person name="Yoshinaga Y."/>
            <person name="Martin F.M."/>
            <person name="Grigoriev I.V."/>
            <person name="Hibbett D.S."/>
        </authorList>
    </citation>
    <scope>NUCLEOTIDE SEQUENCE [LARGE SCALE GENOMIC DNA]</scope>
    <source>
        <strain evidence="5 6">HHB12029</strain>
    </source>
</reference>
<dbReference type="InterPro" id="IPR000953">
    <property type="entry name" value="Chromo/chromo_shadow_dom"/>
</dbReference>
<feature type="domain" description="Chromo" evidence="4">
    <location>
        <begin position="406"/>
        <end position="470"/>
    </location>
</feature>
<evidence type="ECO:0000256" key="2">
    <source>
        <dbReference type="ARBA" id="ARBA00023242"/>
    </source>
</evidence>
<evidence type="ECO:0000256" key="3">
    <source>
        <dbReference type="SAM" id="MobiDB-lite"/>
    </source>
</evidence>
<dbReference type="Pfam" id="PF18723">
    <property type="entry name" value="HMUDK_hel"/>
    <property type="match status" value="1"/>
</dbReference>
<dbReference type="SMART" id="SM00298">
    <property type="entry name" value="CHROMO"/>
    <property type="match status" value="1"/>
</dbReference>
<dbReference type="PROSITE" id="PS50013">
    <property type="entry name" value="CHROMO_2"/>
    <property type="match status" value="1"/>
</dbReference>
<dbReference type="Pfam" id="PF00385">
    <property type="entry name" value="Chromo"/>
    <property type="match status" value="1"/>
</dbReference>
<accession>A0A165HW32</accession>
<dbReference type="InParanoid" id="A0A165HW32"/>
<organism evidence="5 6">
    <name type="scientific">Exidia glandulosa HHB12029</name>
    <dbReference type="NCBI Taxonomy" id="1314781"/>
    <lineage>
        <taxon>Eukaryota</taxon>
        <taxon>Fungi</taxon>
        <taxon>Dikarya</taxon>
        <taxon>Basidiomycota</taxon>
        <taxon>Agaricomycotina</taxon>
        <taxon>Agaricomycetes</taxon>
        <taxon>Auriculariales</taxon>
        <taxon>Exidiaceae</taxon>
        <taxon>Exidia</taxon>
    </lineage>
</organism>
<dbReference type="PANTHER" id="PTHR22812">
    <property type="entry name" value="CHROMOBOX PROTEIN"/>
    <property type="match status" value="1"/>
</dbReference>
<evidence type="ECO:0000256" key="1">
    <source>
        <dbReference type="ARBA" id="ARBA00004123"/>
    </source>
</evidence>
<feature type="region of interest" description="Disordered" evidence="3">
    <location>
        <begin position="34"/>
        <end position="62"/>
    </location>
</feature>
<dbReference type="EMBL" id="KV426006">
    <property type="protein sequence ID" value="KZV92540.1"/>
    <property type="molecule type" value="Genomic_DNA"/>
</dbReference>
<protein>
    <recommendedName>
        <fullName evidence="4">Chromo domain-containing protein</fullName>
    </recommendedName>
</protein>
<dbReference type="STRING" id="1314781.A0A165HW32"/>
<evidence type="ECO:0000313" key="5">
    <source>
        <dbReference type="EMBL" id="KZV92540.1"/>
    </source>
</evidence>